<dbReference type="OrthoDB" id="9764953at2"/>
<dbReference type="KEGG" id="smen:SAMEA4412692_1635"/>
<evidence type="ECO:0000313" key="5">
    <source>
        <dbReference type="Proteomes" id="UP000215185"/>
    </source>
</evidence>
<reference evidence="4 5" key="1">
    <citation type="submission" date="2017-06" db="EMBL/GenBank/DDBJ databases">
        <authorList>
            <consortium name="Pathogen Informatics"/>
        </authorList>
    </citation>
    <scope>NUCLEOTIDE SEQUENCE [LARGE SCALE GENOMIC DNA]</scope>
    <source>
        <strain evidence="4 5">NCTC13788</strain>
    </source>
</reference>
<evidence type="ECO:0000256" key="1">
    <source>
        <dbReference type="ARBA" id="ARBA00022729"/>
    </source>
</evidence>
<keyword evidence="1" id="KW-0732">Signal</keyword>
<feature type="domain" description="Esterase Ig-like N-terminal" evidence="3">
    <location>
        <begin position="42"/>
        <end position="131"/>
    </location>
</feature>
<gene>
    <name evidence="4" type="primary">bglB</name>
    <name evidence="4" type="ORF">SAMEA4412692_01635</name>
</gene>
<dbReference type="SUPFAM" id="SSF53474">
    <property type="entry name" value="alpha/beta-Hydrolases"/>
    <property type="match status" value="1"/>
</dbReference>
<evidence type="ECO:0000259" key="2">
    <source>
        <dbReference type="Pfam" id="PF00326"/>
    </source>
</evidence>
<evidence type="ECO:0000313" key="4">
    <source>
        <dbReference type="EMBL" id="SNU89824.1"/>
    </source>
</evidence>
<dbReference type="Gene3D" id="2.60.40.2180">
    <property type="match status" value="1"/>
</dbReference>
<dbReference type="GO" id="GO:0008236">
    <property type="term" value="F:serine-type peptidase activity"/>
    <property type="evidence" value="ECO:0007669"/>
    <property type="project" value="InterPro"/>
</dbReference>
<dbReference type="InterPro" id="IPR001375">
    <property type="entry name" value="Peptidase_S9_cat"/>
</dbReference>
<name>A0A239SYN1_9STRE</name>
<dbReference type="Pfam" id="PF18435">
    <property type="entry name" value="EstA_Ig_like"/>
    <property type="match status" value="1"/>
</dbReference>
<dbReference type="STRING" id="1123308.GCA_000380085_00805"/>
<proteinExistence type="predicted"/>
<dbReference type="eggNOG" id="COG4099">
    <property type="taxonomic scope" value="Bacteria"/>
</dbReference>
<dbReference type="AlphaFoldDB" id="A0A239SYN1"/>
<dbReference type="PROSITE" id="PS51257">
    <property type="entry name" value="PROKAR_LIPOPROTEIN"/>
    <property type="match status" value="1"/>
</dbReference>
<dbReference type="InterPro" id="IPR041172">
    <property type="entry name" value="EstA_Ig-like_N"/>
</dbReference>
<sequence length="495" mass="54336">MKVKWKYLLIATAVLALVACSTRGKRETASGATISDAKIEVSGYEWGPSVSGVIVELSENVSALSPDGLTVLTAGVKRTVKDAYLSDEKGQKVDGPSQFAKLDLDVTYTFGGKDNTSPFFFNLKTMMNEWAAEYPVQIKGLAIGNKSLDFETDAIKKRVMNDTAAFNVRGEHKGTYANPLAGTTEELALQYAAYEPEKLRKSDAKSPLIIWLHGQGEGGTDIDITLLGNEVTALTRENIQQYYTATGDTSEKGAYVLAVQTPTYWMDEGDGSNGGGAGKSRYTEVLMDTIEAYVASNPDIDRNRIYLGGCSNGGYMTMNMVVEYPGYFAAAYPLAEAYSFYDYQRNADGTYAKEESSDGTTSSFIPTGQTFITEDKIEKLKNLPLWFVMSADDQVVLPERYVLPTYQALVQAGAKNAWLSYYETVQGQDIPENQYLGHWSWLYFFNDQVTGVQDVEQVKSASDLASVYTPSNADHGGTSKASHATIFEWMNAQSK</sequence>
<dbReference type="InterPro" id="IPR050955">
    <property type="entry name" value="Plant_Biomass_Hydrol_Est"/>
</dbReference>
<organism evidence="4 5">
    <name type="scientific">Streptococcus merionis</name>
    <dbReference type="NCBI Taxonomy" id="400065"/>
    <lineage>
        <taxon>Bacteria</taxon>
        <taxon>Bacillati</taxon>
        <taxon>Bacillota</taxon>
        <taxon>Bacilli</taxon>
        <taxon>Lactobacillales</taxon>
        <taxon>Streptococcaceae</taxon>
        <taxon>Streptococcus</taxon>
    </lineage>
</organism>
<dbReference type="Gene3D" id="3.40.50.1820">
    <property type="entry name" value="alpha/beta hydrolase"/>
    <property type="match status" value="1"/>
</dbReference>
<dbReference type="GO" id="GO:0006508">
    <property type="term" value="P:proteolysis"/>
    <property type="evidence" value="ECO:0007669"/>
    <property type="project" value="InterPro"/>
</dbReference>
<feature type="domain" description="Peptidase S9 prolyl oligopeptidase catalytic" evidence="2">
    <location>
        <begin position="290"/>
        <end position="415"/>
    </location>
</feature>
<dbReference type="Proteomes" id="UP000215185">
    <property type="component" value="Chromosome 1"/>
</dbReference>
<keyword evidence="5" id="KW-1185">Reference proteome</keyword>
<evidence type="ECO:0000259" key="3">
    <source>
        <dbReference type="Pfam" id="PF18435"/>
    </source>
</evidence>
<accession>A0A239SYN1</accession>
<dbReference type="InterPro" id="IPR029058">
    <property type="entry name" value="AB_hydrolase_fold"/>
</dbReference>
<dbReference type="PANTHER" id="PTHR43037:SF1">
    <property type="entry name" value="BLL1128 PROTEIN"/>
    <property type="match status" value="1"/>
</dbReference>
<dbReference type="Pfam" id="PF00326">
    <property type="entry name" value="Peptidase_S9"/>
    <property type="match status" value="1"/>
</dbReference>
<dbReference type="PANTHER" id="PTHR43037">
    <property type="entry name" value="UNNAMED PRODUCT-RELATED"/>
    <property type="match status" value="1"/>
</dbReference>
<dbReference type="EMBL" id="LT906439">
    <property type="protein sequence ID" value="SNU89824.1"/>
    <property type="molecule type" value="Genomic_DNA"/>
</dbReference>
<protein>
    <submittedName>
        <fullName evidence="4">Cell wall phospholipase/carboxylesterase</fullName>
    </submittedName>
</protein>